<evidence type="ECO:0000256" key="4">
    <source>
        <dbReference type="ARBA" id="ARBA00022500"/>
    </source>
</evidence>
<evidence type="ECO:0000256" key="6">
    <source>
        <dbReference type="ARBA" id="ARBA00022692"/>
    </source>
</evidence>
<dbReference type="Gene3D" id="3.30.450.20">
    <property type="entry name" value="PAS domain"/>
    <property type="match status" value="1"/>
</dbReference>
<keyword evidence="7" id="KW-1133">Transmembrane helix</keyword>
<evidence type="ECO:0000313" key="10">
    <source>
        <dbReference type="EMBL" id="QKD43202.1"/>
    </source>
</evidence>
<evidence type="ECO:0000256" key="1">
    <source>
        <dbReference type="ARBA" id="ARBA00004429"/>
    </source>
</evidence>
<dbReference type="InterPro" id="IPR035965">
    <property type="entry name" value="PAS-like_dom_sf"/>
</dbReference>
<dbReference type="GO" id="GO:0006935">
    <property type="term" value="P:chemotaxis"/>
    <property type="evidence" value="ECO:0007669"/>
    <property type="project" value="UniProtKB-KW"/>
</dbReference>
<protein>
    <submittedName>
        <fullName evidence="10">PAS domain S-box protein</fullName>
    </submittedName>
</protein>
<dbReference type="PROSITE" id="PS50112">
    <property type="entry name" value="PAS"/>
    <property type="match status" value="1"/>
</dbReference>
<organism evidence="10 11">
    <name type="scientific">Alicycliphilus denitrificans</name>
    <dbReference type="NCBI Taxonomy" id="179636"/>
    <lineage>
        <taxon>Bacteria</taxon>
        <taxon>Pseudomonadati</taxon>
        <taxon>Pseudomonadota</taxon>
        <taxon>Betaproteobacteria</taxon>
        <taxon>Burkholderiales</taxon>
        <taxon>Comamonadaceae</taxon>
        <taxon>Alicycliphilus</taxon>
    </lineage>
</organism>
<dbReference type="Proteomes" id="UP000500755">
    <property type="component" value="Chromosome"/>
</dbReference>
<keyword evidence="3" id="KW-0488">Methylation</keyword>
<dbReference type="InterPro" id="IPR052155">
    <property type="entry name" value="Biofilm_reg_signaling"/>
</dbReference>
<evidence type="ECO:0000256" key="3">
    <source>
        <dbReference type="ARBA" id="ARBA00022481"/>
    </source>
</evidence>
<dbReference type="CDD" id="cd00130">
    <property type="entry name" value="PAS"/>
    <property type="match status" value="1"/>
</dbReference>
<keyword evidence="5" id="KW-0997">Cell inner membrane</keyword>
<keyword evidence="6" id="KW-0812">Transmembrane</keyword>
<evidence type="ECO:0000256" key="5">
    <source>
        <dbReference type="ARBA" id="ARBA00022519"/>
    </source>
</evidence>
<dbReference type="GO" id="GO:0005886">
    <property type="term" value="C:plasma membrane"/>
    <property type="evidence" value="ECO:0007669"/>
    <property type="project" value="UniProtKB-SubCell"/>
</dbReference>
<evidence type="ECO:0000313" key="11">
    <source>
        <dbReference type="Proteomes" id="UP000500755"/>
    </source>
</evidence>
<keyword evidence="4" id="KW-0145">Chemotaxis</keyword>
<accession>A0A858ZRS4</accession>
<dbReference type="PANTHER" id="PTHR44757">
    <property type="entry name" value="DIGUANYLATE CYCLASE DGCP"/>
    <property type="match status" value="1"/>
</dbReference>
<keyword evidence="8" id="KW-0472">Membrane</keyword>
<dbReference type="EMBL" id="CP051298">
    <property type="protein sequence ID" value="QKD43202.1"/>
    <property type="molecule type" value="Genomic_DNA"/>
</dbReference>
<evidence type="ECO:0000256" key="7">
    <source>
        <dbReference type="ARBA" id="ARBA00022989"/>
    </source>
</evidence>
<dbReference type="AlphaFoldDB" id="A0A858ZRS4"/>
<dbReference type="FunFam" id="3.30.450.20:FF:000046">
    <property type="entry name" value="Aerotaxis sensor receptor"/>
    <property type="match status" value="1"/>
</dbReference>
<gene>
    <name evidence="10" type="ORF">HF896_06080</name>
</gene>
<proteinExistence type="predicted"/>
<dbReference type="NCBIfam" id="TIGR00229">
    <property type="entry name" value="sensory_box"/>
    <property type="match status" value="1"/>
</dbReference>
<dbReference type="Pfam" id="PF08447">
    <property type="entry name" value="PAS_3"/>
    <property type="match status" value="1"/>
</dbReference>
<evidence type="ECO:0000259" key="9">
    <source>
        <dbReference type="PROSITE" id="PS50112"/>
    </source>
</evidence>
<comment type="subcellular location">
    <subcellularLocation>
        <location evidence="1">Cell inner membrane</location>
        <topology evidence="1">Multi-pass membrane protein</topology>
    </subcellularLocation>
</comment>
<evidence type="ECO:0000256" key="8">
    <source>
        <dbReference type="ARBA" id="ARBA00023136"/>
    </source>
</evidence>
<feature type="domain" description="PAS" evidence="9">
    <location>
        <begin position="21"/>
        <end position="60"/>
    </location>
</feature>
<dbReference type="SUPFAM" id="SSF55785">
    <property type="entry name" value="PYP-like sensor domain (PAS domain)"/>
    <property type="match status" value="1"/>
</dbReference>
<name>A0A858ZRS4_9BURK</name>
<reference evidence="10 11" key="1">
    <citation type="submission" date="2020-05" db="EMBL/GenBank/DDBJ databases">
        <title>Complete genome sequence of Alicycliphilus denitrificans DP3.</title>
        <authorList>
            <person name="Chen X."/>
        </authorList>
    </citation>
    <scope>NUCLEOTIDE SEQUENCE [LARGE SCALE GENOMIC DNA]</scope>
    <source>
        <strain evidence="10 11">DP3</strain>
    </source>
</reference>
<evidence type="ECO:0000256" key="2">
    <source>
        <dbReference type="ARBA" id="ARBA00022475"/>
    </source>
</evidence>
<dbReference type="PANTHER" id="PTHR44757:SF2">
    <property type="entry name" value="BIOFILM ARCHITECTURE MAINTENANCE PROTEIN MBAA"/>
    <property type="match status" value="1"/>
</dbReference>
<dbReference type="InterPro" id="IPR000014">
    <property type="entry name" value="PAS"/>
</dbReference>
<dbReference type="InterPro" id="IPR013655">
    <property type="entry name" value="PAS_fold_3"/>
</dbReference>
<keyword evidence="2" id="KW-1003">Cell membrane</keyword>
<sequence length="353" mass="38845">MRISLPVTASEFTFDERDTLVSVTDTSGSITYCNHAFIHVSGYAREELLGQPHNMIRHPDMPAEAFRDMWETIASGRPWTGLVKNRRKNGDFYWVQANVTPMREGDRITGLLSVRTQPMHEQVQAVQALYATMRAQAEAGQQFVRTGSCALPAPDADPATLADDVSAPLPSVVNAMKHDLTLLRRGEMLAVHCLAGRVPAAVRGHDPAQDHLTQERKPMTINTTLNKVAASVPECLAAGYVDTASGMLLAIKTVDSHPREVIDLVAAATADLFNGPNVPLIERMFKKSRGLQDNDDHHYFQEIIVNSDNLIHVCLRGKTQPDYVAVFVCRRTANLGMALTKARIAMPELEAAL</sequence>